<reference evidence="2 3" key="1">
    <citation type="submission" date="2022-06" db="EMBL/GenBank/DDBJ databases">
        <title>Halomicroarcula sp. a new haloarchaeum isolate from saline soil.</title>
        <authorList>
            <person name="Strakova D."/>
            <person name="Galisteo C."/>
            <person name="Sanchez-Porro C."/>
            <person name="Ventosa A."/>
        </authorList>
    </citation>
    <scope>NUCLEOTIDE SEQUENCE [LARGE SCALE GENOMIC DNA]</scope>
    <source>
        <strain evidence="2 3">S3CR25-11</strain>
    </source>
</reference>
<keyword evidence="1" id="KW-0812">Transmembrane</keyword>
<keyword evidence="3" id="KW-1185">Reference proteome</keyword>
<comment type="caution">
    <text evidence="2">The sequence shown here is derived from an EMBL/GenBank/DDBJ whole genome shotgun (WGS) entry which is preliminary data.</text>
</comment>
<organism evidence="2 3">
    <name type="scientific">Haloarcula onubensis</name>
    <dbReference type="NCBI Taxonomy" id="2950539"/>
    <lineage>
        <taxon>Archaea</taxon>
        <taxon>Methanobacteriati</taxon>
        <taxon>Methanobacteriota</taxon>
        <taxon>Stenosarchaea group</taxon>
        <taxon>Halobacteria</taxon>
        <taxon>Halobacteriales</taxon>
        <taxon>Haloarculaceae</taxon>
        <taxon>Haloarcula</taxon>
    </lineage>
</organism>
<name>A0ABU2FVG0_9EURY</name>
<dbReference type="Proteomes" id="UP001268864">
    <property type="component" value="Unassembled WGS sequence"/>
</dbReference>
<evidence type="ECO:0000256" key="1">
    <source>
        <dbReference type="SAM" id="Phobius"/>
    </source>
</evidence>
<proteinExistence type="predicted"/>
<sequence length="86" mass="9479">MMDTRAQSIGLARFILSLIAAAPIVWIVWETTGRILPGAKNATNNSSANQATVWIQDGIDWLPLAFLLISFIGIVVLAIFQREVLR</sequence>
<feature type="transmembrane region" description="Helical" evidence="1">
    <location>
        <begin position="12"/>
        <end position="29"/>
    </location>
</feature>
<gene>
    <name evidence="2" type="ORF">NDI86_21900</name>
</gene>
<feature type="transmembrane region" description="Helical" evidence="1">
    <location>
        <begin position="61"/>
        <end position="80"/>
    </location>
</feature>
<dbReference type="EMBL" id="JAMQOS010000012">
    <property type="protein sequence ID" value="MDS0284760.1"/>
    <property type="molecule type" value="Genomic_DNA"/>
</dbReference>
<keyword evidence="1" id="KW-1133">Transmembrane helix</keyword>
<accession>A0ABU2FVG0</accession>
<dbReference type="RefSeq" id="WP_310902426.1">
    <property type="nucleotide sequence ID" value="NZ_JAMQOS010000012.1"/>
</dbReference>
<keyword evidence="1" id="KW-0472">Membrane</keyword>
<protein>
    <submittedName>
        <fullName evidence="2">Uncharacterized protein</fullName>
    </submittedName>
</protein>
<evidence type="ECO:0000313" key="3">
    <source>
        <dbReference type="Proteomes" id="UP001268864"/>
    </source>
</evidence>
<evidence type="ECO:0000313" key="2">
    <source>
        <dbReference type="EMBL" id="MDS0284760.1"/>
    </source>
</evidence>